<name>A0A934S522_9BACT</name>
<keyword evidence="1" id="KW-0732">Signal</keyword>
<accession>A0A934S522</accession>
<reference evidence="2" key="1">
    <citation type="submission" date="2021-01" db="EMBL/GenBank/DDBJ databases">
        <title>Modified the classification status of verrucomicrobia.</title>
        <authorList>
            <person name="Feng X."/>
        </authorList>
    </citation>
    <scope>NUCLEOTIDE SEQUENCE</scope>
    <source>
        <strain evidence="2">KCTC 22041</strain>
    </source>
</reference>
<organism evidence="2 3">
    <name type="scientific">Luteolibacter pohnpeiensis</name>
    <dbReference type="NCBI Taxonomy" id="454153"/>
    <lineage>
        <taxon>Bacteria</taxon>
        <taxon>Pseudomonadati</taxon>
        <taxon>Verrucomicrobiota</taxon>
        <taxon>Verrucomicrobiia</taxon>
        <taxon>Verrucomicrobiales</taxon>
        <taxon>Verrucomicrobiaceae</taxon>
        <taxon>Luteolibacter</taxon>
    </lineage>
</organism>
<evidence type="ECO:0008006" key="4">
    <source>
        <dbReference type="Google" id="ProtNLM"/>
    </source>
</evidence>
<dbReference type="EMBL" id="JAENIJ010000003">
    <property type="protein sequence ID" value="MBK1881294.1"/>
    <property type="molecule type" value="Genomic_DNA"/>
</dbReference>
<dbReference type="RefSeq" id="WP_200267360.1">
    <property type="nucleotide sequence ID" value="NZ_JAENIJ010000003.1"/>
</dbReference>
<sequence>MKLTKYALALGIISGSAITTATAGTYVSEGVYGNPFETITGTAATSIWSDVSENVHSSGFSSWPGSSAWTATMSPNSTSGTTTDIEVERVSGSGSGLLDGGPYPSDDTVYFGGLRISDSTGGVLKAVEVDPVDDLSEVVFQLQLGEANGSDLTTTAPPVLRYTTSSGTYAITATIGSPASSFENGTYSNGEYDVDETVILNEYKFVFNLSAVSETILSFEVEWSQYMHSQLYGLQIDQKD</sequence>
<comment type="caution">
    <text evidence="2">The sequence shown here is derived from an EMBL/GenBank/DDBJ whole genome shotgun (WGS) entry which is preliminary data.</text>
</comment>
<proteinExistence type="predicted"/>
<gene>
    <name evidence="2" type="ORF">JIN85_02640</name>
</gene>
<evidence type="ECO:0000256" key="1">
    <source>
        <dbReference type="SAM" id="SignalP"/>
    </source>
</evidence>
<feature type="chain" id="PRO_5036828650" description="PEP-CTERM sorting domain-containing protein" evidence="1">
    <location>
        <begin position="24"/>
        <end position="240"/>
    </location>
</feature>
<dbReference type="AlphaFoldDB" id="A0A934S522"/>
<protein>
    <recommendedName>
        <fullName evidence="4">PEP-CTERM sorting domain-containing protein</fullName>
    </recommendedName>
</protein>
<feature type="signal peptide" evidence="1">
    <location>
        <begin position="1"/>
        <end position="23"/>
    </location>
</feature>
<evidence type="ECO:0000313" key="3">
    <source>
        <dbReference type="Proteomes" id="UP000603141"/>
    </source>
</evidence>
<evidence type="ECO:0000313" key="2">
    <source>
        <dbReference type="EMBL" id="MBK1881294.1"/>
    </source>
</evidence>
<keyword evidence="3" id="KW-1185">Reference proteome</keyword>
<dbReference type="Proteomes" id="UP000603141">
    <property type="component" value="Unassembled WGS sequence"/>
</dbReference>